<dbReference type="InterPro" id="IPR008205">
    <property type="entry name" value="GGGP_HepGP_synthase"/>
</dbReference>
<dbReference type="CDD" id="cd02812">
    <property type="entry name" value="PcrB_like"/>
    <property type="match status" value="1"/>
</dbReference>
<evidence type="ECO:0000256" key="8">
    <source>
        <dbReference type="ARBA" id="ARBA00048318"/>
    </source>
</evidence>
<evidence type="ECO:0000256" key="4">
    <source>
        <dbReference type="ARBA" id="ARBA00022842"/>
    </source>
</evidence>
<keyword evidence="1" id="KW-0444">Lipid biosynthesis</keyword>
<evidence type="ECO:0000256" key="6">
    <source>
        <dbReference type="ARBA" id="ARBA00023209"/>
    </source>
</evidence>
<evidence type="ECO:0000313" key="10">
    <source>
        <dbReference type="Proteomes" id="UP000521032"/>
    </source>
</evidence>
<sequence length="224" mass="25183">MLSNVKHIFKLDPNKEISDENLQKVCESGTDLILVGGTDGVTEDNVLDLLARVRRYSVPLALEVTDTDSVTQGFDHYFIPSVFNTNDMKYRDGILVDALEDHFPVIDFEEISLFPYIILNEDSKAFKKSNAYLPPEDALTSTLHMMDKLYKFPYIYIEYSGTLGEIETVKAIKETLEHSKVIYGGGIKNKEEAEAFSEVADIIVVGNAIYDDLKNALKTVARSK</sequence>
<evidence type="ECO:0000256" key="3">
    <source>
        <dbReference type="ARBA" id="ARBA00022723"/>
    </source>
</evidence>
<evidence type="ECO:0000256" key="7">
    <source>
        <dbReference type="ARBA" id="ARBA00023264"/>
    </source>
</evidence>
<keyword evidence="2" id="KW-0808">Transferase</keyword>
<reference evidence="9 10" key="1">
    <citation type="submission" date="2020-07" db="EMBL/GenBank/DDBJ databases">
        <authorList>
            <person name="Criscuolo A."/>
        </authorList>
    </citation>
    <scope>NUCLEOTIDE SEQUENCE [LARGE SCALE GENOMIC DNA]</scope>
    <source>
        <strain evidence="10">CIP 111030</strain>
    </source>
</reference>
<comment type="caution">
    <text evidence="9">The sequence shown here is derived from an EMBL/GenBank/DDBJ whole genome shotgun (WGS) entry which is preliminary data.</text>
</comment>
<dbReference type="RefSeq" id="WP_186088492.1">
    <property type="nucleotide sequence ID" value="NZ_BMDB01000004.1"/>
</dbReference>
<keyword evidence="4" id="KW-0460">Magnesium</keyword>
<dbReference type="InterPro" id="IPR039074">
    <property type="entry name" value="GGGP/HepGP_synthase_I"/>
</dbReference>
<organism evidence="9 10">
    <name type="scientific">Phocicoccus schoeneichii</name>
    <dbReference type="NCBI Taxonomy" id="1812261"/>
    <lineage>
        <taxon>Bacteria</taxon>
        <taxon>Bacillati</taxon>
        <taxon>Bacillota</taxon>
        <taxon>Bacilli</taxon>
        <taxon>Bacillales</taxon>
        <taxon>Salinicoccaceae</taxon>
        <taxon>Phocicoccus</taxon>
    </lineage>
</organism>
<keyword evidence="3" id="KW-0479">Metal-binding</keyword>
<keyword evidence="7" id="KW-1208">Phospholipid metabolism</keyword>
<dbReference type="NCBIfam" id="TIGR01768">
    <property type="entry name" value="GGGP-family"/>
    <property type="match status" value="1"/>
</dbReference>
<dbReference type="AlphaFoldDB" id="A0A6V7RPH9"/>
<dbReference type="PANTHER" id="PTHR40029:SF2">
    <property type="entry name" value="HEPTAPRENYLGLYCERYL PHOSPHATE SYNTHASE"/>
    <property type="match status" value="1"/>
</dbReference>
<dbReference type="GO" id="GO:0046872">
    <property type="term" value="F:metal ion binding"/>
    <property type="evidence" value="ECO:0007669"/>
    <property type="project" value="UniProtKB-KW"/>
</dbReference>
<dbReference type="EMBL" id="CAJEWE010000011">
    <property type="protein sequence ID" value="CAD2079709.1"/>
    <property type="molecule type" value="Genomic_DNA"/>
</dbReference>
<proteinExistence type="predicted"/>
<evidence type="ECO:0000313" key="9">
    <source>
        <dbReference type="EMBL" id="CAD2079709.1"/>
    </source>
</evidence>
<dbReference type="NCBIfam" id="NF003199">
    <property type="entry name" value="PRK04169.1-3"/>
    <property type="match status" value="1"/>
</dbReference>
<evidence type="ECO:0000256" key="1">
    <source>
        <dbReference type="ARBA" id="ARBA00022516"/>
    </source>
</evidence>
<keyword evidence="10" id="KW-1185">Reference proteome</keyword>
<dbReference type="SUPFAM" id="SSF51395">
    <property type="entry name" value="FMN-linked oxidoreductases"/>
    <property type="match status" value="1"/>
</dbReference>
<dbReference type="Proteomes" id="UP000521032">
    <property type="component" value="Unassembled WGS sequence"/>
</dbReference>
<comment type="catalytic activity">
    <reaction evidence="8">
        <text>sn-glycerol 1-phosphate + all-trans-heptaprenyl diphosphate = 3-heptaprenyl-sn-glycero-1-phosphate + diphosphate</text>
        <dbReference type="Rhea" id="RHEA:33495"/>
        <dbReference type="ChEBI" id="CHEBI:33019"/>
        <dbReference type="ChEBI" id="CHEBI:57685"/>
        <dbReference type="ChEBI" id="CHEBI:58206"/>
        <dbReference type="ChEBI" id="CHEBI:64781"/>
        <dbReference type="EC" id="2.5.1.n9"/>
    </reaction>
</comment>
<dbReference type="GO" id="GO:0120536">
    <property type="term" value="F:heptaprenylglyceryl phosphate synthase activity"/>
    <property type="evidence" value="ECO:0007669"/>
    <property type="project" value="UniProtKB-ARBA"/>
</dbReference>
<dbReference type="PANTHER" id="PTHR40029">
    <property type="match status" value="1"/>
</dbReference>
<dbReference type="Pfam" id="PF01884">
    <property type="entry name" value="PcrB"/>
    <property type="match status" value="1"/>
</dbReference>
<evidence type="ECO:0000256" key="5">
    <source>
        <dbReference type="ARBA" id="ARBA00023098"/>
    </source>
</evidence>
<keyword evidence="5" id="KW-0443">Lipid metabolism</keyword>
<evidence type="ECO:0000256" key="2">
    <source>
        <dbReference type="ARBA" id="ARBA00022679"/>
    </source>
</evidence>
<dbReference type="GO" id="GO:0046474">
    <property type="term" value="P:glycerophospholipid biosynthetic process"/>
    <property type="evidence" value="ECO:0007669"/>
    <property type="project" value="UniProtKB-ARBA"/>
</dbReference>
<accession>A0A6V7RPH9</accession>
<dbReference type="InterPro" id="IPR038597">
    <property type="entry name" value="GGGP/HepGP_synthase_sf"/>
</dbReference>
<dbReference type="Gene3D" id="3.20.20.390">
    <property type="entry name" value="FMN-linked oxidoreductases"/>
    <property type="match status" value="1"/>
</dbReference>
<gene>
    <name evidence="9" type="primary">pcrB</name>
    <name evidence="9" type="ORF">JEOSCH030_01693</name>
</gene>
<keyword evidence="6" id="KW-0594">Phospholipid biosynthesis</keyword>
<name>A0A6V7RPH9_9BACL</name>
<protein>
    <submittedName>
        <fullName evidence="9">Heptaprenylglyceryl phosphate synthase</fullName>
    </submittedName>
</protein>